<dbReference type="GO" id="GO:0006508">
    <property type="term" value="P:proteolysis"/>
    <property type="evidence" value="ECO:0007669"/>
    <property type="project" value="UniProtKB-KW"/>
</dbReference>
<proteinExistence type="predicted"/>
<dbReference type="InterPro" id="IPR020568">
    <property type="entry name" value="Ribosomal_Su5_D2-typ_SF"/>
</dbReference>
<keyword evidence="3" id="KW-1185">Reference proteome</keyword>
<dbReference type="InterPro" id="IPR014721">
    <property type="entry name" value="Ribsml_uS5_D2-typ_fold_subgr"/>
</dbReference>
<comment type="caution">
    <text evidence="2">The sequence shown here is derived from an EMBL/GenBank/DDBJ whole genome shotgun (WGS) entry which is preliminary data.</text>
</comment>
<dbReference type="InterPro" id="IPR008269">
    <property type="entry name" value="Lon_proteolytic"/>
</dbReference>
<keyword evidence="2" id="KW-0378">Hydrolase</keyword>
<protein>
    <submittedName>
        <fullName evidence="2">ATP-dependent Lon-type protease</fullName>
    </submittedName>
</protein>
<accession>A0ABU0BL80</accession>
<evidence type="ECO:0000313" key="2">
    <source>
        <dbReference type="EMBL" id="MDQ0319000.1"/>
    </source>
</evidence>
<evidence type="ECO:0000313" key="3">
    <source>
        <dbReference type="Proteomes" id="UP001230207"/>
    </source>
</evidence>
<evidence type="ECO:0000259" key="1">
    <source>
        <dbReference type="Pfam" id="PF05362"/>
    </source>
</evidence>
<keyword evidence="2" id="KW-0645">Protease</keyword>
<gene>
    <name evidence="2" type="ORF">QO002_001138</name>
</gene>
<feature type="domain" description="Lon proteolytic" evidence="1">
    <location>
        <begin position="9"/>
        <end position="90"/>
    </location>
</feature>
<name>A0ABU0BL80_9HYPH</name>
<sequence length="101" mass="10700">MTVGSNSAAKEAAKIGVDYFKANIGRINTSARVGEHDYHLHLVELQTNGALTSVTMAAFVALCSAITQKPIQSQMVVLGNMSLGGNVKSVRKSRRQLANGV</sequence>
<dbReference type="SUPFAM" id="SSF54211">
    <property type="entry name" value="Ribosomal protein S5 domain 2-like"/>
    <property type="match status" value="1"/>
</dbReference>
<dbReference type="Gene3D" id="3.30.230.10">
    <property type="match status" value="1"/>
</dbReference>
<dbReference type="RefSeq" id="WP_307227520.1">
    <property type="nucleotide sequence ID" value="NZ_JAUSVF010000001.1"/>
</dbReference>
<dbReference type="EMBL" id="JAUSVF010000001">
    <property type="protein sequence ID" value="MDQ0319000.1"/>
    <property type="molecule type" value="Genomic_DNA"/>
</dbReference>
<dbReference type="Pfam" id="PF05362">
    <property type="entry name" value="Lon_C"/>
    <property type="match status" value="1"/>
</dbReference>
<dbReference type="Proteomes" id="UP001230207">
    <property type="component" value="Unassembled WGS sequence"/>
</dbReference>
<dbReference type="GO" id="GO:0008233">
    <property type="term" value="F:peptidase activity"/>
    <property type="evidence" value="ECO:0007669"/>
    <property type="project" value="UniProtKB-KW"/>
</dbReference>
<reference evidence="2 3" key="1">
    <citation type="submission" date="2023-07" db="EMBL/GenBank/DDBJ databases">
        <title>Genomic Encyclopedia of Type Strains, Phase IV (KMG-IV): sequencing the most valuable type-strain genomes for metagenomic binning, comparative biology and taxonomic classification.</title>
        <authorList>
            <person name="Goeker M."/>
        </authorList>
    </citation>
    <scope>NUCLEOTIDE SEQUENCE [LARGE SCALE GENOMIC DNA]</scope>
    <source>
        <strain evidence="2 3">DSM 1112</strain>
    </source>
</reference>
<organism evidence="2 3">
    <name type="scientific">Pararhizobium capsulatum DSM 1112</name>
    <dbReference type="NCBI Taxonomy" id="1121113"/>
    <lineage>
        <taxon>Bacteria</taxon>
        <taxon>Pseudomonadati</taxon>
        <taxon>Pseudomonadota</taxon>
        <taxon>Alphaproteobacteria</taxon>
        <taxon>Hyphomicrobiales</taxon>
        <taxon>Rhizobiaceae</taxon>
        <taxon>Rhizobium/Agrobacterium group</taxon>
        <taxon>Pararhizobium</taxon>
    </lineage>
</organism>